<dbReference type="InterPro" id="IPR007466">
    <property type="entry name" value="Peptidyl-Arg-deiminase_porph"/>
</dbReference>
<dbReference type="Proteomes" id="UP000004263">
    <property type="component" value="Unassembled WGS sequence"/>
</dbReference>
<dbReference type="AlphaFoldDB" id="Q1N6Y0"/>
<evidence type="ECO:0000313" key="2">
    <source>
        <dbReference type="EMBL" id="EAT13462.1"/>
    </source>
</evidence>
<dbReference type="HOGENOM" id="CLU_037682_2_0_6"/>
<reference evidence="2 3" key="1">
    <citation type="submission" date="2006-03" db="EMBL/GenBank/DDBJ databases">
        <authorList>
            <person name="Pinhassi J."/>
            <person name="Pedros-Alio C."/>
            <person name="Ferriera S."/>
            <person name="Johnson J."/>
            <person name="Kravitz S."/>
            <person name="Halpern A."/>
            <person name="Remington K."/>
            <person name="Beeson K."/>
            <person name="Tran B."/>
            <person name="Rogers Y.-H."/>
            <person name="Friedman R."/>
            <person name="Venter J.C."/>
        </authorList>
    </citation>
    <scope>NUCLEOTIDE SEQUENCE [LARGE SCALE GENOMIC DNA]</scope>
    <source>
        <strain evidence="2 3">RED65</strain>
    </source>
</reference>
<dbReference type="Gene3D" id="3.75.10.10">
    <property type="entry name" value="L-arginine/glycine Amidinotransferase, Chain A"/>
    <property type="match status" value="1"/>
</dbReference>
<dbReference type="Pfam" id="PF04371">
    <property type="entry name" value="PAD_porph"/>
    <property type="match status" value="1"/>
</dbReference>
<evidence type="ECO:0000256" key="1">
    <source>
        <dbReference type="ARBA" id="ARBA00022801"/>
    </source>
</evidence>
<gene>
    <name evidence="2" type="ORF">RED65_08729</name>
</gene>
<dbReference type="STRING" id="207949.RED65_08729"/>
<dbReference type="GO" id="GO:0004668">
    <property type="term" value="F:protein-arginine deiminase activity"/>
    <property type="evidence" value="ECO:0007669"/>
    <property type="project" value="InterPro"/>
</dbReference>
<dbReference type="EMBL" id="AAQH01000001">
    <property type="protein sequence ID" value="EAT13462.1"/>
    <property type="molecule type" value="Genomic_DNA"/>
</dbReference>
<protein>
    <submittedName>
        <fullName evidence="2">Porphyromonas-type peptidyl-arginine deiminase</fullName>
    </submittedName>
</protein>
<organism evidence="2 3">
    <name type="scientific">Bermanella marisrubri</name>
    <dbReference type="NCBI Taxonomy" id="207949"/>
    <lineage>
        <taxon>Bacteria</taxon>
        <taxon>Pseudomonadati</taxon>
        <taxon>Pseudomonadota</taxon>
        <taxon>Gammaproteobacteria</taxon>
        <taxon>Oceanospirillales</taxon>
        <taxon>Oceanospirillaceae</taxon>
        <taxon>Bermanella</taxon>
    </lineage>
</organism>
<dbReference type="GO" id="GO:0009446">
    <property type="term" value="P:putrescine biosynthetic process"/>
    <property type="evidence" value="ECO:0007669"/>
    <property type="project" value="InterPro"/>
</dbReference>
<keyword evidence="3" id="KW-1185">Reference proteome</keyword>
<comment type="caution">
    <text evidence="2">The sequence shown here is derived from an EMBL/GenBank/DDBJ whole genome shotgun (WGS) entry which is preliminary data.</text>
</comment>
<sequence length="298" mass="32755">MDAVVRRRTFLKASAALGVNTLVSRSIAADGLKKPRFRMPEEAMLHAKTWFAFGAQKSIWGGRLLPVVQKNLVDIINRVALYEPVSVLVDPLSKPIATKLLTGDAVLIDCPMDDIWIRDTGPLFVEGIDLEGQFGVDFNFNGWGDKQDHDRDGAIAGKILNQVNVGLAGTFLVIEGGAIEVDGAGTGIFTESCILNNNRNPGLSKLECEKELKRILGLENIIWLPGIAGMDITDGHTDFYARFVEPGVVIAAYDSDPNSFDHDVTKAHLEILNQTVDARGRKLDVRVLETPWMFELDI</sequence>
<proteinExistence type="predicted"/>
<evidence type="ECO:0000313" key="3">
    <source>
        <dbReference type="Proteomes" id="UP000004263"/>
    </source>
</evidence>
<dbReference type="GO" id="GO:0047632">
    <property type="term" value="F:agmatine deiminase activity"/>
    <property type="evidence" value="ECO:0007669"/>
    <property type="project" value="TreeGrafter"/>
</dbReference>
<accession>Q1N6Y0</accession>
<dbReference type="PANTHER" id="PTHR31377:SF0">
    <property type="entry name" value="AGMATINE DEIMINASE-RELATED"/>
    <property type="match status" value="1"/>
</dbReference>
<name>Q1N6Y0_9GAMM</name>
<dbReference type="PANTHER" id="PTHR31377">
    <property type="entry name" value="AGMATINE DEIMINASE-RELATED"/>
    <property type="match status" value="1"/>
</dbReference>
<keyword evidence="1" id="KW-0378">Hydrolase</keyword>
<dbReference type="SUPFAM" id="SSF55909">
    <property type="entry name" value="Pentein"/>
    <property type="match status" value="1"/>
</dbReference>